<dbReference type="Pfam" id="PF09550">
    <property type="entry name" value="Phage_TAC_6"/>
    <property type="match status" value="1"/>
</dbReference>
<evidence type="ECO:0000313" key="1">
    <source>
        <dbReference type="EMBL" id="SFM27553.1"/>
    </source>
</evidence>
<reference evidence="1 2" key="1">
    <citation type="submission" date="2016-10" db="EMBL/GenBank/DDBJ databases">
        <authorList>
            <person name="de Groot N.N."/>
        </authorList>
    </citation>
    <scope>NUCLEOTIDE SEQUENCE [LARGE SCALE GENOMIC DNA]</scope>
    <source>
        <strain evidence="1 2">DSM 15283</strain>
    </source>
</reference>
<dbReference type="InterPro" id="IPR011739">
    <property type="entry name" value="GTA_rcc01693"/>
</dbReference>
<name>A0A1I4PJE2_9RHOB</name>
<sequence>MSGFDWPRLMRAAFGGLRMPPEQFWALTPAELALLLGQEGGLAPMNRSGLDKLLSAYPDQAKGIRDDGN</sequence>
<dbReference type="RefSeq" id="WP_093094427.1">
    <property type="nucleotide sequence ID" value="NZ_FOTQ01000005.1"/>
</dbReference>
<dbReference type="STRING" id="254406.SAMN04488042_105259"/>
<dbReference type="Proteomes" id="UP000199144">
    <property type="component" value="Unassembled WGS sequence"/>
</dbReference>
<dbReference type="NCBIfam" id="TIGR02216">
    <property type="entry name" value="phage_TIGR02216"/>
    <property type="match status" value="1"/>
</dbReference>
<organism evidence="1 2">
    <name type="scientific">Shimia aestuarii</name>
    <dbReference type="NCBI Taxonomy" id="254406"/>
    <lineage>
        <taxon>Bacteria</taxon>
        <taxon>Pseudomonadati</taxon>
        <taxon>Pseudomonadota</taxon>
        <taxon>Alphaproteobacteria</taxon>
        <taxon>Rhodobacterales</taxon>
        <taxon>Roseobacteraceae</taxon>
    </lineage>
</organism>
<protein>
    <recommendedName>
        <fullName evidence="3">Phage tail assembly chaperone protein, TAC</fullName>
    </recommendedName>
</protein>
<keyword evidence="2" id="KW-1185">Reference proteome</keyword>
<dbReference type="InterPro" id="IPR019056">
    <property type="entry name" value="Phage_TAC_6"/>
</dbReference>
<evidence type="ECO:0008006" key="3">
    <source>
        <dbReference type="Google" id="ProtNLM"/>
    </source>
</evidence>
<gene>
    <name evidence="1" type="ORF">SAMN04488042_105259</name>
</gene>
<evidence type="ECO:0000313" key="2">
    <source>
        <dbReference type="Proteomes" id="UP000199144"/>
    </source>
</evidence>
<dbReference type="EMBL" id="FOTQ01000005">
    <property type="protein sequence ID" value="SFM27553.1"/>
    <property type="molecule type" value="Genomic_DNA"/>
</dbReference>
<dbReference type="AlphaFoldDB" id="A0A1I4PJE2"/>
<proteinExistence type="predicted"/>
<accession>A0A1I4PJE2</accession>